<evidence type="ECO:0000256" key="3">
    <source>
        <dbReference type="ARBA" id="ARBA00022837"/>
    </source>
</evidence>
<dbReference type="SMART" id="SM00054">
    <property type="entry name" value="EFh"/>
    <property type="match status" value="4"/>
</dbReference>
<evidence type="ECO:0000256" key="1">
    <source>
        <dbReference type="ARBA" id="ARBA00022723"/>
    </source>
</evidence>
<keyword evidence="1" id="KW-0479">Metal-binding</keyword>
<dbReference type="EMBL" id="JABCRI010000001">
    <property type="protein sequence ID" value="KAF8412098.1"/>
    <property type="molecule type" value="Genomic_DNA"/>
</dbReference>
<dbReference type="InterPro" id="IPR011992">
    <property type="entry name" value="EF-hand-dom_pair"/>
</dbReference>
<feature type="domain" description="EF-hand" evidence="5">
    <location>
        <begin position="300"/>
        <end position="335"/>
    </location>
</feature>
<protein>
    <recommendedName>
        <fullName evidence="5">EF-hand domain-containing protein</fullName>
    </recommendedName>
</protein>
<dbReference type="GO" id="GO:0005783">
    <property type="term" value="C:endoplasmic reticulum"/>
    <property type="evidence" value="ECO:0007669"/>
    <property type="project" value="TreeGrafter"/>
</dbReference>
<evidence type="ECO:0000256" key="4">
    <source>
        <dbReference type="SAM" id="SignalP"/>
    </source>
</evidence>
<name>A0A835DQJ0_TETSI</name>
<accession>A0A835DQJ0</accession>
<dbReference type="Gene3D" id="1.10.238.10">
    <property type="entry name" value="EF-hand"/>
    <property type="match status" value="2"/>
</dbReference>
<dbReference type="Pfam" id="PF13833">
    <property type="entry name" value="EF-hand_8"/>
    <property type="match status" value="1"/>
</dbReference>
<organism evidence="6 7">
    <name type="scientific">Tetracentron sinense</name>
    <name type="common">Spur-leaf</name>
    <dbReference type="NCBI Taxonomy" id="13715"/>
    <lineage>
        <taxon>Eukaryota</taxon>
        <taxon>Viridiplantae</taxon>
        <taxon>Streptophyta</taxon>
        <taxon>Embryophyta</taxon>
        <taxon>Tracheophyta</taxon>
        <taxon>Spermatophyta</taxon>
        <taxon>Magnoliopsida</taxon>
        <taxon>Trochodendrales</taxon>
        <taxon>Trochodendraceae</taxon>
        <taxon>Tetracentron</taxon>
    </lineage>
</organism>
<feature type="signal peptide" evidence="4">
    <location>
        <begin position="1"/>
        <end position="25"/>
    </location>
</feature>
<dbReference type="SUPFAM" id="SSF47473">
    <property type="entry name" value="EF-hand"/>
    <property type="match status" value="2"/>
</dbReference>
<keyword evidence="2" id="KW-0677">Repeat</keyword>
<dbReference type="GO" id="GO:0005509">
    <property type="term" value="F:calcium ion binding"/>
    <property type="evidence" value="ECO:0007669"/>
    <property type="project" value="InterPro"/>
</dbReference>
<feature type="chain" id="PRO_5032541137" description="EF-hand domain-containing protein" evidence="4">
    <location>
        <begin position="26"/>
        <end position="401"/>
    </location>
</feature>
<keyword evidence="7" id="KW-1185">Reference proteome</keyword>
<gene>
    <name evidence="6" type="ORF">HHK36_000053</name>
</gene>
<dbReference type="PROSITE" id="PS50222">
    <property type="entry name" value="EF_HAND_2"/>
    <property type="match status" value="1"/>
</dbReference>
<dbReference type="OMA" id="FEADVDH"/>
<dbReference type="OrthoDB" id="293868at2759"/>
<evidence type="ECO:0000313" key="7">
    <source>
        <dbReference type="Proteomes" id="UP000655225"/>
    </source>
</evidence>
<dbReference type="InterPro" id="IPR018247">
    <property type="entry name" value="EF_Hand_1_Ca_BS"/>
</dbReference>
<proteinExistence type="predicted"/>
<sequence>MTKAVVYSLLATAFLLFLVFSPTSPKGPNHLRVGRRLGYKHAAFDPLVGKMERLAEEGGFGDRNAPVIWESNPFSGEFEDTEEYFSEEGRLNITLRLVILFPLLDRAPQDGVVSFKELEAWNLRQASDRLNYSTQREITLRDKDGDGAISLKEYLPKLSDEDIGMRLFSPESIQYLNWILMNKCETERNSMVHGQAGWWKEQFTNADADSDGILNFQEFNEYGLFQARILIFVAWFDQESFSCSFLHPEDSGNGKIQQWLLREKIKGMDYDNDGKLDFNEFHNRAYDTYKNYIEFESADDSTPKAEDIFAKLDLNMDKFLTEEELQPILHHLHPGELSYATHYTKYLIREVSEIIFNIFADDNKDGNLTLNEMIDHEYIFYSTVFEESDYDDDDDDLHDEF</sequence>
<comment type="caution">
    <text evidence="6">The sequence shown here is derived from an EMBL/GenBank/DDBJ whole genome shotgun (WGS) entry which is preliminary data.</text>
</comment>
<evidence type="ECO:0000313" key="6">
    <source>
        <dbReference type="EMBL" id="KAF8412098.1"/>
    </source>
</evidence>
<evidence type="ECO:0000259" key="5">
    <source>
        <dbReference type="PROSITE" id="PS50222"/>
    </source>
</evidence>
<reference evidence="6 7" key="1">
    <citation type="submission" date="2020-04" db="EMBL/GenBank/DDBJ databases">
        <title>Plant Genome Project.</title>
        <authorList>
            <person name="Zhang R.-G."/>
        </authorList>
    </citation>
    <scope>NUCLEOTIDE SEQUENCE [LARGE SCALE GENOMIC DNA]</scope>
    <source>
        <strain evidence="6">YNK0</strain>
        <tissue evidence="6">Leaf</tissue>
    </source>
</reference>
<evidence type="ECO:0000256" key="2">
    <source>
        <dbReference type="ARBA" id="ARBA00022737"/>
    </source>
</evidence>
<dbReference type="Proteomes" id="UP000655225">
    <property type="component" value="Unassembled WGS sequence"/>
</dbReference>
<dbReference type="PANTHER" id="PTHR10827">
    <property type="entry name" value="RETICULOCALBIN"/>
    <property type="match status" value="1"/>
</dbReference>
<keyword evidence="3" id="KW-0106">Calcium</keyword>
<keyword evidence="4" id="KW-0732">Signal</keyword>
<dbReference type="AlphaFoldDB" id="A0A835DQJ0"/>
<dbReference type="PROSITE" id="PS00018">
    <property type="entry name" value="EF_HAND_1"/>
    <property type="match status" value="4"/>
</dbReference>
<dbReference type="PANTHER" id="PTHR10827:SF98">
    <property type="entry name" value="45 KDA CALCIUM-BINDING PROTEIN"/>
    <property type="match status" value="1"/>
</dbReference>
<dbReference type="InterPro" id="IPR002048">
    <property type="entry name" value="EF_hand_dom"/>
</dbReference>